<dbReference type="PROSITE" id="PS00688">
    <property type="entry name" value="SIGMA54_INTERACT_3"/>
    <property type="match status" value="1"/>
</dbReference>
<dbReference type="SUPFAM" id="SSF52540">
    <property type="entry name" value="P-loop containing nucleoside triphosphate hydrolases"/>
    <property type="match status" value="1"/>
</dbReference>
<dbReference type="EMBL" id="VSSQ01027047">
    <property type="protein sequence ID" value="MPM76066.1"/>
    <property type="molecule type" value="Genomic_DNA"/>
</dbReference>
<dbReference type="PRINTS" id="PR01590">
    <property type="entry name" value="HTHFIS"/>
</dbReference>
<keyword evidence="1" id="KW-0547">Nucleotide-binding</keyword>
<evidence type="ECO:0000313" key="7">
    <source>
        <dbReference type="EMBL" id="MPM76066.1"/>
    </source>
</evidence>
<dbReference type="Gene3D" id="1.10.8.60">
    <property type="match status" value="1"/>
</dbReference>
<dbReference type="SMART" id="SM00382">
    <property type="entry name" value="AAA"/>
    <property type="match status" value="1"/>
</dbReference>
<dbReference type="Gene3D" id="3.40.50.300">
    <property type="entry name" value="P-loop containing nucleotide triphosphate hydrolases"/>
    <property type="match status" value="1"/>
</dbReference>
<comment type="caution">
    <text evidence="7">The sequence shown here is derived from an EMBL/GenBank/DDBJ whole genome shotgun (WGS) entry which is preliminary data.</text>
</comment>
<dbReference type="FunFam" id="3.40.50.300:FF:000006">
    <property type="entry name" value="DNA-binding transcriptional regulator NtrC"/>
    <property type="match status" value="1"/>
</dbReference>
<dbReference type="InterPro" id="IPR027417">
    <property type="entry name" value="P-loop_NTPase"/>
</dbReference>
<keyword evidence="5" id="KW-0804">Transcription</keyword>
<evidence type="ECO:0000259" key="6">
    <source>
        <dbReference type="PROSITE" id="PS50045"/>
    </source>
</evidence>
<dbReference type="InterPro" id="IPR002197">
    <property type="entry name" value="HTH_Fis"/>
</dbReference>
<dbReference type="PROSITE" id="PS50045">
    <property type="entry name" value="SIGMA54_INTERACT_4"/>
    <property type="match status" value="1"/>
</dbReference>
<dbReference type="InterPro" id="IPR058031">
    <property type="entry name" value="AAA_lid_NorR"/>
</dbReference>
<accession>A0A645CGH6</accession>
<dbReference type="PROSITE" id="PS00675">
    <property type="entry name" value="SIGMA54_INTERACT_1"/>
    <property type="match status" value="1"/>
</dbReference>
<dbReference type="AlphaFoldDB" id="A0A645CGH6"/>
<dbReference type="InterPro" id="IPR002078">
    <property type="entry name" value="Sigma_54_int"/>
</dbReference>
<dbReference type="GO" id="GO:0005524">
    <property type="term" value="F:ATP binding"/>
    <property type="evidence" value="ECO:0007669"/>
    <property type="project" value="UniProtKB-KW"/>
</dbReference>
<name>A0A645CGH6_9ZZZZ</name>
<dbReference type="GO" id="GO:0043565">
    <property type="term" value="F:sequence-specific DNA binding"/>
    <property type="evidence" value="ECO:0007669"/>
    <property type="project" value="InterPro"/>
</dbReference>
<dbReference type="InterPro" id="IPR025944">
    <property type="entry name" value="Sigma_54_int_dom_CS"/>
</dbReference>
<keyword evidence="4" id="KW-0238">DNA-binding</keyword>
<dbReference type="CDD" id="cd00009">
    <property type="entry name" value="AAA"/>
    <property type="match status" value="1"/>
</dbReference>
<dbReference type="PANTHER" id="PTHR32071:SF21">
    <property type="entry name" value="TRANSCRIPTIONAL REGULATORY PROTEIN FLGR"/>
    <property type="match status" value="1"/>
</dbReference>
<keyword evidence="3" id="KW-0805">Transcription regulation</keyword>
<dbReference type="SUPFAM" id="SSF46689">
    <property type="entry name" value="Homeodomain-like"/>
    <property type="match status" value="1"/>
</dbReference>
<evidence type="ECO:0000256" key="4">
    <source>
        <dbReference type="ARBA" id="ARBA00023125"/>
    </source>
</evidence>
<evidence type="ECO:0000256" key="1">
    <source>
        <dbReference type="ARBA" id="ARBA00022741"/>
    </source>
</evidence>
<organism evidence="7">
    <name type="scientific">bioreactor metagenome</name>
    <dbReference type="NCBI Taxonomy" id="1076179"/>
    <lineage>
        <taxon>unclassified sequences</taxon>
        <taxon>metagenomes</taxon>
        <taxon>ecological metagenomes</taxon>
    </lineage>
</organism>
<dbReference type="GO" id="GO:0006355">
    <property type="term" value="P:regulation of DNA-templated transcription"/>
    <property type="evidence" value="ECO:0007669"/>
    <property type="project" value="InterPro"/>
</dbReference>
<protein>
    <submittedName>
        <fullName evidence="7">Regulatory protein AtoC</fullName>
    </submittedName>
</protein>
<dbReference type="Pfam" id="PF00158">
    <property type="entry name" value="Sigma54_activat"/>
    <property type="match status" value="1"/>
</dbReference>
<dbReference type="InterPro" id="IPR009057">
    <property type="entry name" value="Homeodomain-like_sf"/>
</dbReference>
<dbReference type="Pfam" id="PF02954">
    <property type="entry name" value="HTH_8"/>
    <property type="match status" value="1"/>
</dbReference>
<dbReference type="Gene3D" id="1.10.10.60">
    <property type="entry name" value="Homeodomain-like"/>
    <property type="match status" value="1"/>
</dbReference>
<dbReference type="Pfam" id="PF25601">
    <property type="entry name" value="AAA_lid_14"/>
    <property type="match status" value="1"/>
</dbReference>
<dbReference type="PANTHER" id="PTHR32071">
    <property type="entry name" value="TRANSCRIPTIONAL REGULATORY PROTEIN"/>
    <property type="match status" value="1"/>
</dbReference>
<dbReference type="InterPro" id="IPR003593">
    <property type="entry name" value="AAA+_ATPase"/>
</dbReference>
<evidence type="ECO:0000256" key="5">
    <source>
        <dbReference type="ARBA" id="ARBA00023163"/>
    </source>
</evidence>
<evidence type="ECO:0000256" key="2">
    <source>
        <dbReference type="ARBA" id="ARBA00022840"/>
    </source>
</evidence>
<reference evidence="7" key="1">
    <citation type="submission" date="2019-08" db="EMBL/GenBank/DDBJ databases">
        <authorList>
            <person name="Kucharzyk K."/>
            <person name="Murdoch R.W."/>
            <person name="Higgins S."/>
            <person name="Loffler F."/>
        </authorList>
    </citation>
    <scope>NUCLEOTIDE SEQUENCE</scope>
</reference>
<gene>
    <name evidence="7" type="primary">atoC_49</name>
    <name evidence="7" type="ORF">SDC9_123061</name>
</gene>
<feature type="domain" description="Sigma-54 factor interaction" evidence="6">
    <location>
        <begin position="37"/>
        <end position="266"/>
    </location>
</feature>
<dbReference type="InterPro" id="IPR025662">
    <property type="entry name" value="Sigma_54_int_dom_ATP-bd_1"/>
</dbReference>
<evidence type="ECO:0000256" key="3">
    <source>
        <dbReference type="ARBA" id="ARBA00023015"/>
    </source>
</evidence>
<proteinExistence type="predicted"/>
<keyword evidence="2" id="KW-0067">ATP-binding</keyword>
<sequence>MVSTYIDLEVFRQNYSQALLSKEVTLRPNGVLPHMDLIYRSDAMSAVMDAALAVADADSAILLTGESGTGKEVVASFIHEQSKRGGHGMVAINCASLPESLLEAELFGYEKGAFTGASTAGKPGLIESAEGSTLFLDEINSMPMALQGKLLRVLETKQVKRIGSIKERTIDFRVIAATNADLASCVAKGTFRMDLYYRLNVIPLLIPPLRQRRDDIMPLCKFFLKKYFEQYGKLKILSNQAFETLKAYDWPGNVRELKNFIERLVVTGIFPDPYINNISPELFGQPYALTNQSGAAQTPGTQELRRIVNELKENQGNRAKTAEFLGISRRTLQYKLKKYKIETRLEPKVYVNSNLY</sequence>